<dbReference type="Gene3D" id="1.25.40.10">
    <property type="entry name" value="Tetratricopeptide repeat domain"/>
    <property type="match status" value="1"/>
</dbReference>
<name>L8JX28_9BACT</name>
<dbReference type="PROSITE" id="PS51257">
    <property type="entry name" value="PROKAR_LIPOPROTEIN"/>
    <property type="match status" value="1"/>
</dbReference>
<keyword evidence="2" id="KW-0472">Membrane</keyword>
<accession>L8JX28</accession>
<dbReference type="Pfam" id="PF13424">
    <property type="entry name" value="TPR_12"/>
    <property type="match status" value="1"/>
</dbReference>
<evidence type="ECO:0000256" key="1">
    <source>
        <dbReference type="PROSITE-ProRule" id="PRU00339"/>
    </source>
</evidence>
<dbReference type="AlphaFoldDB" id="L8JX28"/>
<keyword evidence="2" id="KW-1133">Transmembrane helix</keyword>
<keyword evidence="2" id="KW-0812">Transmembrane</keyword>
<keyword evidence="1" id="KW-0802">TPR repeat</keyword>
<dbReference type="PANTHER" id="PTHR10098">
    <property type="entry name" value="RAPSYN-RELATED"/>
    <property type="match status" value="1"/>
</dbReference>
<dbReference type="Proteomes" id="UP000011135">
    <property type="component" value="Unassembled WGS sequence"/>
</dbReference>
<dbReference type="InterPro" id="IPR019734">
    <property type="entry name" value="TPR_rpt"/>
</dbReference>
<dbReference type="SUPFAM" id="SSF48452">
    <property type="entry name" value="TPR-like"/>
    <property type="match status" value="1"/>
</dbReference>
<dbReference type="PROSITE" id="PS50005">
    <property type="entry name" value="TPR"/>
    <property type="match status" value="1"/>
</dbReference>
<dbReference type="OrthoDB" id="1523646at2"/>
<feature type="transmembrane region" description="Helical" evidence="2">
    <location>
        <begin position="391"/>
        <end position="411"/>
    </location>
</feature>
<dbReference type="SMART" id="SM00028">
    <property type="entry name" value="TPR"/>
    <property type="match status" value="6"/>
</dbReference>
<proteinExistence type="predicted"/>
<dbReference type="RefSeq" id="WP_009579729.1">
    <property type="nucleotide sequence ID" value="NZ_AMZN01000033.1"/>
</dbReference>
<sequence length="463" mass="53770">MLVPKPTIVLPILLLIFASCTDKGTSPAPKNVASEELKAVFDEFQKKYNNHSEAYELITRVKTLAEEEGNQEYLAKYYAGFGYLQHIDKQYNEAVLAYQHALIIYNLLGDSLRQGWVLNNLGDIYRVTYMPEQALSFFNRAETLYEEIGRQDKLTGLYENIGLTFLDHSNYEAAESYLQKGLYFSEEYDNNEKITVFNNIFGKLHFKQGQYEEARKRYLKALDFVKSELQKAFIYGNIGETYLLEKNPDAAEEWITKAMQVKENIENADIRPNLNYLGIYHAQKGNYEKALNLFDQVVRLSEEDLLEKELGVAMENSNNIYNTQSSLRTDDSFKQTLHYSDILRRSNALLMELQEQLNILYSQSLVKKGEADFAEIKKQKQIAREKAITHMLYGGAITLSIVLIIGSAVYYRKRLKRMWEERERIRKEQEEYRNENSVQKHTIDKLEKCTRAIKEAIAESGLN</sequence>
<protein>
    <submittedName>
        <fullName evidence="3">Tetratricopeptide TPR_2 repeat protein</fullName>
    </submittedName>
</protein>
<organism evidence="3 4">
    <name type="scientific">Fulvivirga imtechensis AK7</name>
    <dbReference type="NCBI Taxonomy" id="1237149"/>
    <lineage>
        <taxon>Bacteria</taxon>
        <taxon>Pseudomonadati</taxon>
        <taxon>Bacteroidota</taxon>
        <taxon>Cytophagia</taxon>
        <taxon>Cytophagales</taxon>
        <taxon>Fulvivirgaceae</taxon>
        <taxon>Fulvivirga</taxon>
    </lineage>
</organism>
<gene>
    <name evidence="3" type="ORF">C900_02332</name>
</gene>
<evidence type="ECO:0000313" key="3">
    <source>
        <dbReference type="EMBL" id="ELR71747.1"/>
    </source>
</evidence>
<dbReference type="Pfam" id="PF13374">
    <property type="entry name" value="TPR_10"/>
    <property type="match status" value="1"/>
</dbReference>
<keyword evidence="4" id="KW-1185">Reference proteome</keyword>
<evidence type="ECO:0000256" key="2">
    <source>
        <dbReference type="SAM" id="Phobius"/>
    </source>
</evidence>
<comment type="caution">
    <text evidence="3">The sequence shown here is derived from an EMBL/GenBank/DDBJ whole genome shotgun (WGS) entry which is preliminary data.</text>
</comment>
<dbReference type="InterPro" id="IPR011990">
    <property type="entry name" value="TPR-like_helical_dom_sf"/>
</dbReference>
<evidence type="ECO:0000313" key="4">
    <source>
        <dbReference type="Proteomes" id="UP000011135"/>
    </source>
</evidence>
<dbReference type="STRING" id="1237149.C900_02332"/>
<dbReference type="eggNOG" id="COG0457">
    <property type="taxonomic scope" value="Bacteria"/>
</dbReference>
<reference evidence="3 4" key="1">
    <citation type="submission" date="2012-12" db="EMBL/GenBank/DDBJ databases">
        <title>Genome assembly of Fulvivirga imtechensis AK7.</title>
        <authorList>
            <person name="Nupur N."/>
            <person name="Khatri I."/>
            <person name="Kumar R."/>
            <person name="Subramanian S."/>
            <person name="Pinnaka A."/>
        </authorList>
    </citation>
    <scope>NUCLEOTIDE SEQUENCE [LARGE SCALE GENOMIC DNA]</scope>
    <source>
        <strain evidence="3 4">AK7</strain>
    </source>
</reference>
<feature type="repeat" description="TPR" evidence="1">
    <location>
        <begin position="271"/>
        <end position="304"/>
    </location>
</feature>
<dbReference type="EMBL" id="AMZN01000033">
    <property type="protein sequence ID" value="ELR71747.1"/>
    <property type="molecule type" value="Genomic_DNA"/>
</dbReference>